<evidence type="ECO:0000313" key="4">
    <source>
        <dbReference type="Proteomes" id="UP000194040"/>
    </source>
</evidence>
<gene>
    <name evidence="3" type="ORF">AU512_04130</name>
</gene>
<dbReference type="Gene3D" id="3.40.50.2000">
    <property type="entry name" value="Glycogen Phosphorylase B"/>
    <property type="match status" value="2"/>
</dbReference>
<dbReference type="InterPro" id="IPR028098">
    <property type="entry name" value="Glyco_trans_4-like_N"/>
</dbReference>
<dbReference type="PANTHER" id="PTHR45947:SF3">
    <property type="entry name" value="SULFOQUINOVOSYL TRANSFERASE SQD2"/>
    <property type="match status" value="1"/>
</dbReference>
<dbReference type="Proteomes" id="UP000194040">
    <property type="component" value="Unassembled WGS sequence"/>
</dbReference>
<dbReference type="SUPFAM" id="SSF53756">
    <property type="entry name" value="UDP-Glycosyltransferase/glycogen phosphorylase"/>
    <property type="match status" value="1"/>
</dbReference>
<keyword evidence="3" id="KW-0808">Transferase</keyword>
<organism evidence="3 4">
    <name type="scientific">Lonsdalea iberica</name>
    <dbReference type="NCBI Taxonomy" id="1082703"/>
    <lineage>
        <taxon>Bacteria</taxon>
        <taxon>Pseudomonadati</taxon>
        <taxon>Pseudomonadota</taxon>
        <taxon>Gammaproteobacteria</taxon>
        <taxon>Enterobacterales</taxon>
        <taxon>Pectobacteriaceae</taxon>
        <taxon>Lonsdalea</taxon>
    </lineage>
</organism>
<dbReference type="InterPro" id="IPR050194">
    <property type="entry name" value="Glycosyltransferase_grp1"/>
</dbReference>
<dbReference type="Pfam" id="PF13439">
    <property type="entry name" value="Glyco_transf_4"/>
    <property type="match status" value="1"/>
</dbReference>
<reference evidence="3 4" key="1">
    <citation type="submission" date="2016-02" db="EMBL/GenBank/DDBJ databases">
        <title>Species-wide whole genome sequencing reveals diversity, host range in Lonsdalea quercina.</title>
        <authorList>
            <person name="Li Y."/>
        </authorList>
    </citation>
    <scope>NUCLEOTIDE SEQUENCE [LARGE SCALE GENOMIC DNA]</scope>
    <source>
        <strain evidence="3 4">LMG 26265</strain>
    </source>
</reference>
<evidence type="ECO:0000259" key="1">
    <source>
        <dbReference type="Pfam" id="PF00534"/>
    </source>
</evidence>
<dbReference type="GO" id="GO:0016740">
    <property type="term" value="F:transferase activity"/>
    <property type="evidence" value="ECO:0007669"/>
    <property type="project" value="UniProtKB-KW"/>
</dbReference>
<dbReference type="CDD" id="cd03795">
    <property type="entry name" value="GT4_WfcD-like"/>
    <property type="match status" value="1"/>
</dbReference>
<dbReference type="PANTHER" id="PTHR45947">
    <property type="entry name" value="SULFOQUINOVOSYL TRANSFERASE SQD2"/>
    <property type="match status" value="1"/>
</dbReference>
<evidence type="ECO:0000259" key="2">
    <source>
        <dbReference type="Pfam" id="PF13439"/>
    </source>
</evidence>
<name>A0ABX3XIP2_9GAMM</name>
<proteinExistence type="predicted"/>
<protein>
    <submittedName>
        <fullName evidence="3">Glycosyl transferase family 1</fullName>
    </submittedName>
</protein>
<dbReference type="InterPro" id="IPR001296">
    <property type="entry name" value="Glyco_trans_1"/>
</dbReference>
<feature type="domain" description="Glycosyl transferase family 1" evidence="1">
    <location>
        <begin position="191"/>
        <end position="344"/>
    </location>
</feature>
<sequence>MKVLHFYKTYHPDTFGGVEQVIFQLSETVSGHDIAVTTLTLSPRGNIDDGKVGSHSAYYSKTSFEVASTPFSFNAIKKFKMLAEQADIIHYHFPYPFMDILHFISGVRKPSIVSYHSDIVKQKLALKIYSPLMNKFLSSVDYIVASSPNYLASSSTLQKFSSKVKVIPYGLDKKLYPSVNAEKLDYWRERLGGRFFLFIGAFRYYKGLDVLLKAMEGIDYPLAIVGIGSLESELRKQAEDLKLKNTHFLGLLSEEDKIALLQLCCGVVFPSHLRSEAFGITLLEGAMYAKPLISCEIGTGTTYINIDGETGIVVPPDDSDALKKAMKTLWGNPSLAKEYGENAFARFNHLFTSERMGQSYLELYYEVMKNRNASGSNAVDE</sequence>
<keyword evidence="4" id="KW-1185">Reference proteome</keyword>
<feature type="domain" description="Glycosyltransferase subfamily 4-like N-terminal" evidence="2">
    <location>
        <begin position="15"/>
        <end position="172"/>
    </location>
</feature>
<comment type="caution">
    <text evidence="3">The sequence shown here is derived from an EMBL/GenBank/DDBJ whole genome shotgun (WGS) entry which is preliminary data.</text>
</comment>
<evidence type="ECO:0000313" key="3">
    <source>
        <dbReference type="EMBL" id="OSN11298.1"/>
    </source>
</evidence>
<accession>A0ABX3XIP2</accession>
<dbReference type="EMBL" id="LUTQ01000007">
    <property type="protein sequence ID" value="OSN11298.1"/>
    <property type="molecule type" value="Genomic_DNA"/>
</dbReference>
<dbReference type="Pfam" id="PF00534">
    <property type="entry name" value="Glycos_transf_1"/>
    <property type="match status" value="1"/>
</dbReference>